<evidence type="ECO:0000313" key="1">
    <source>
        <dbReference type="EMBL" id="SKB77089.1"/>
    </source>
</evidence>
<sequence length="79" mass="9197">MSSLRLVLILFLLLTGSSTINMFASEIEQTHWNHDVEGQISEDLSELNQVQHDVKSTVEETVFKMFSLPFLLYEVQKYF</sequence>
<keyword evidence="2" id="KW-1185">Reference proteome</keyword>
<proteinExistence type="predicted"/>
<organism evidence="1 2">
    <name type="scientific">Salegentibacter holothuriorum</name>
    <dbReference type="NCBI Taxonomy" id="241145"/>
    <lineage>
        <taxon>Bacteria</taxon>
        <taxon>Pseudomonadati</taxon>
        <taxon>Bacteroidota</taxon>
        <taxon>Flavobacteriia</taxon>
        <taxon>Flavobacteriales</taxon>
        <taxon>Flavobacteriaceae</taxon>
        <taxon>Salegentibacter</taxon>
    </lineage>
</organism>
<name>A0A1T5DZT3_9FLAO</name>
<evidence type="ECO:0000313" key="2">
    <source>
        <dbReference type="Proteomes" id="UP000190230"/>
    </source>
</evidence>
<protein>
    <submittedName>
        <fullName evidence="1">Uncharacterized protein</fullName>
    </submittedName>
</protein>
<dbReference type="EMBL" id="FUYY01000007">
    <property type="protein sequence ID" value="SKB77089.1"/>
    <property type="molecule type" value="Genomic_DNA"/>
</dbReference>
<dbReference type="AlphaFoldDB" id="A0A1T5DZT3"/>
<gene>
    <name evidence="1" type="ORF">SAMN05660776_2908</name>
</gene>
<reference evidence="2" key="1">
    <citation type="submission" date="2017-02" db="EMBL/GenBank/DDBJ databases">
        <authorList>
            <person name="Varghese N."/>
            <person name="Submissions S."/>
        </authorList>
    </citation>
    <scope>NUCLEOTIDE SEQUENCE [LARGE SCALE GENOMIC DNA]</scope>
    <source>
        <strain evidence="2">DSM 23405</strain>
    </source>
</reference>
<accession>A0A1T5DZT3</accession>
<dbReference type="Proteomes" id="UP000190230">
    <property type="component" value="Unassembled WGS sequence"/>
</dbReference>